<dbReference type="Proteomes" id="UP000037904">
    <property type="component" value="Unassembled WGS sequence"/>
</dbReference>
<dbReference type="GO" id="GO:0005697">
    <property type="term" value="C:telomerase holoenzyme complex"/>
    <property type="evidence" value="ECO:0007669"/>
    <property type="project" value="TreeGrafter"/>
</dbReference>
<dbReference type="InterPro" id="IPR045153">
    <property type="entry name" value="Est1/Ebs1-like"/>
</dbReference>
<protein>
    <recommendedName>
        <fullName evidence="4">DNA/RNA-binding domain-containing protein</fullName>
    </recommendedName>
</protein>
<sequence length="465" mass="53419">MSIPIQRIPRDRGPPLPKSGGTPFVGPRRDMTLFIWLLSGLALWIKYREVAQRCWMQLALNALMIWESAQCNGNENIGKAMRQPETRPISQDQLITEVKGIYAGLVMVETKCIEVDNALSSGANTDANKLNNEQWQALISLHRTLLHEHHDFFFATQHPSASPALRRLASKYSMPARMWKHGIHSFLELLRCRLPSSHAIEHMLTFLYLAYSMMALLYETVPAFEDTWIECLGDLGRYRMAIEDDDIQDREVWTEVSKHWSLIVPIPFSNARESIMPLFDPLLANNPPRLAPIDSAFVRAHGILFSSGQRESTEWLKRGSSHPSLSKSMDEWPEKDYIYISLILNSLLLDKSLEQAPRTLPDDFAMRGLLHCEDYFPQDWFGYDTGCHLDFDPLVLEPDSLPPSRRIDWVESISELFWLPYSYRCYLTTKALHSVSNYLATLASVRFATAHRYFDGFLYATKAVF</sequence>
<dbReference type="SUPFAM" id="SSF48452">
    <property type="entry name" value="TPR-like"/>
    <property type="match status" value="1"/>
</dbReference>
<feature type="region of interest" description="Disordered" evidence="1">
    <location>
        <begin position="1"/>
        <end position="24"/>
    </location>
</feature>
<name>A0A0N0DHT4_FUSLA</name>
<proteinExistence type="predicted"/>
<dbReference type="PANTHER" id="PTHR15696:SF0">
    <property type="entry name" value="TELOMERASE-BINDING PROTEIN EST1A"/>
    <property type="match status" value="1"/>
</dbReference>
<dbReference type="FunFam" id="1.25.40.10:FF:000202">
    <property type="entry name" value="Unplaced genomic scaffold supercont1.7, whole genome shotgun sequence"/>
    <property type="match status" value="1"/>
</dbReference>
<evidence type="ECO:0000313" key="2">
    <source>
        <dbReference type="EMBL" id="KPA45965.1"/>
    </source>
</evidence>
<dbReference type="PANTHER" id="PTHR15696">
    <property type="entry name" value="SMG-7 SUPPRESSOR WITH MORPHOLOGICAL EFFECT ON GENITALIA PROTEIN 7"/>
    <property type="match status" value="1"/>
</dbReference>
<keyword evidence="3" id="KW-1185">Reference proteome</keyword>
<dbReference type="GO" id="GO:0042162">
    <property type="term" value="F:telomeric DNA binding"/>
    <property type="evidence" value="ECO:0007669"/>
    <property type="project" value="TreeGrafter"/>
</dbReference>
<evidence type="ECO:0000256" key="1">
    <source>
        <dbReference type="SAM" id="MobiDB-lite"/>
    </source>
</evidence>
<evidence type="ECO:0008006" key="4">
    <source>
        <dbReference type="Google" id="ProtNLM"/>
    </source>
</evidence>
<dbReference type="InterPro" id="IPR011990">
    <property type="entry name" value="TPR-like_helical_dom_sf"/>
</dbReference>
<accession>A0A0N0DHT4</accession>
<dbReference type="AlphaFoldDB" id="A0A0N0DHT4"/>
<dbReference type="GO" id="GO:0000184">
    <property type="term" value="P:nuclear-transcribed mRNA catabolic process, nonsense-mediated decay"/>
    <property type="evidence" value="ECO:0007669"/>
    <property type="project" value="TreeGrafter"/>
</dbReference>
<gene>
    <name evidence="2" type="ORF">FLAG1_01056</name>
</gene>
<evidence type="ECO:0000313" key="3">
    <source>
        <dbReference type="Proteomes" id="UP000037904"/>
    </source>
</evidence>
<dbReference type="EMBL" id="JXCE01000008">
    <property type="protein sequence ID" value="KPA45965.1"/>
    <property type="molecule type" value="Genomic_DNA"/>
</dbReference>
<reference evidence="2 3" key="1">
    <citation type="submission" date="2015-04" db="EMBL/GenBank/DDBJ databases">
        <title>The draft genome sequence of Fusarium langsethiae, a T-2/HT-2 mycotoxin producer.</title>
        <authorList>
            <person name="Lysoe E."/>
            <person name="Divon H.H."/>
            <person name="Terzi V."/>
            <person name="Orru L."/>
            <person name="Lamontanara A."/>
            <person name="Kolseth A.-K."/>
            <person name="Frandsen R.J."/>
            <person name="Nielsen K."/>
            <person name="Thrane U."/>
        </authorList>
    </citation>
    <scope>NUCLEOTIDE SEQUENCE [LARGE SCALE GENOMIC DNA]</scope>
    <source>
        <strain evidence="2 3">Fl201059</strain>
    </source>
</reference>
<comment type="caution">
    <text evidence="2">The sequence shown here is derived from an EMBL/GenBank/DDBJ whole genome shotgun (WGS) entry which is preliminary data.</text>
</comment>
<organism evidence="2 3">
    <name type="scientific">Fusarium langsethiae</name>
    <dbReference type="NCBI Taxonomy" id="179993"/>
    <lineage>
        <taxon>Eukaryota</taxon>
        <taxon>Fungi</taxon>
        <taxon>Dikarya</taxon>
        <taxon>Ascomycota</taxon>
        <taxon>Pezizomycotina</taxon>
        <taxon>Sordariomycetes</taxon>
        <taxon>Hypocreomycetidae</taxon>
        <taxon>Hypocreales</taxon>
        <taxon>Nectriaceae</taxon>
        <taxon>Fusarium</taxon>
    </lineage>
</organism>
<dbReference type="GO" id="GO:0070034">
    <property type="term" value="F:telomerase RNA binding"/>
    <property type="evidence" value="ECO:0007669"/>
    <property type="project" value="TreeGrafter"/>
</dbReference>